<dbReference type="EMBL" id="BQKY01000005">
    <property type="protein sequence ID" value="GJN89688.1"/>
    <property type="molecule type" value="Genomic_DNA"/>
</dbReference>
<comment type="caution">
    <text evidence="2">The sequence shown here is derived from an EMBL/GenBank/DDBJ whole genome shotgun (WGS) entry which is preliminary data.</text>
</comment>
<feature type="region of interest" description="Disordered" evidence="1">
    <location>
        <begin position="36"/>
        <end position="117"/>
    </location>
</feature>
<organism evidence="2 3">
    <name type="scientific">Rhodotorula paludigena</name>
    <dbReference type="NCBI Taxonomy" id="86838"/>
    <lineage>
        <taxon>Eukaryota</taxon>
        <taxon>Fungi</taxon>
        <taxon>Dikarya</taxon>
        <taxon>Basidiomycota</taxon>
        <taxon>Pucciniomycotina</taxon>
        <taxon>Microbotryomycetes</taxon>
        <taxon>Sporidiobolales</taxon>
        <taxon>Sporidiobolaceae</taxon>
        <taxon>Rhodotorula</taxon>
    </lineage>
</organism>
<accession>A0AAV5GHH3</accession>
<feature type="compositionally biased region" description="Low complexity" evidence="1">
    <location>
        <begin position="60"/>
        <end position="73"/>
    </location>
</feature>
<keyword evidence="3" id="KW-1185">Reference proteome</keyword>
<gene>
    <name evidence="2" type="ORF">Rhopal_002675-T1</name>
</gene>
<reference evidence="2 3" key="1">
    <citation type="submission" date="2021-12" db="EMBL/GenBank/DDBJ databases">
        <title>High titer production of polyol ester of fatty acids by Rhodotorula paludigena BS15 towards product separation-free biomass refinery.</title>
        <authorList>
            <person name="Mano J."/>
            <person name="Ono H."/>
            <person name="Tanaka T."/>
            <person name="Naito K."/>
            <person name="Sushida H."/>
            <person name="Ike M."/>
            <person name="Tokuyasu K."/>
            <person name="Kitaoka M."/>
        </authorList>
    </citation>
    <scope>NUCLEOTIDE SEQUENCE [LARGE SCALE GENOMIC DNA]</scope>
    <source>
        <strain evidence="2 3">BS15</strain>
    </source>
</reference>
<dbReference type="AlphaFoldDB" id="A0AAV5GHH3"/>
<evidence type="ECO:0000313" key="2">
    <source>
        <dbReference type="EMBL" id="GJN89688.1"/>
    </source>
</evidence>
<evidence type="ECO:0000256" key="1">
    <source>
        <dbReference type="SAM" id="MobiDB-lite"/>
    </source>
</evidence>
<evidence type="ECO:0000313" key="3">
    <source>
        <dbReference type="Proteomes" id="UP001342314"/>
    </source>
</evidence>
<protein>
    <submittedName>
        <fullName evidence="2">Uncharacterized protein</fullName>
    </submittedName>
</protein>
<sequence length="117" mass="12157">MRALECEKIQPQQQVLRNEQLQVEKVEGCAVIPTAQDRATNDGSKPVQVGSGGAVTQDSATANATNALPATETGGRMAHSNQQVPEGMEPKQVKPNQDPSQVGAGSGGEGIGRTHQA</sequence>
<proteinExistence type="predicted"/>
<dbReference type="Proteomes" id="UP001342314">
    <property type="component" value="Unassembled WGS sequence"/>
</dbReference>
<name>A0AAV5GHH3_9BASI</name>